<proteinExistence type="predicted"/>
<sequence length="223" mass="25681">MSTSLKFVTLLALLSPSLLVHCAHLKCRTNKNHDDVFIVNESAMDVWKWWTYEGDYLFRLHNKFYSDKDREQVYHAKLECVPVDEKELAETECPECYSPGNQPEDVRRSGCLAVHEEKEFDRKWSECVLGWTISFGVPSGTCLKTEKESSFSREGNMCSSGGLSYLKRMKKESAEEIERIKKFIKKTEKLEEFFKFEDPVSETQTESVSTESSSSLRGSVVLE</sequence>
<feature type="region of interest" description="Disordered" evidence="1">
    <location>
        <begin position="198"/>
        <end position="223"/>
    </location>
</feature>
<gene>
    <name evidence="3" type="ORF">Cvel_968</name>
</gene>
<keyword evidence="2" id="KW-0732">Signal</keyword>
<protein>
    <submittedName>
        <fullName evidence="3">Uncharacterized protein</fullName>
    </submittedName>
</protein>
<feature type="signal peptide" evidence="2">
    <location>
        <begin position="1"/>
        <end position="22"/>
    </location>
</feature>
<dbReference type="EMBL" id="CDMZ01002419">
    <property type="protein sequence ID" value="CEM42287.1"/>
    <property type="molecule type" value="Genomic_DNA"/>
</dbReference>
<dbReference type="VEuPathDB" id="CryptoDB:Cvel_968"/>
<dbReference type="PhylomeDB" id="A0A0G4HEG1"/>
<accession>A0A0G4HEG1</accession>
<evidence type="ECO:0000256" key="1">
    <source>
        <dbReference type="SAM" id="MobiDB-lite"/>
    </source>
</evidence>
<evidence type="ECO:0000256" key="2">
    <source>
        <dbReference type="SAM" id="SignalP"/>
    </source>
</evidence>
<organism evidence="3">
    <name type="scientific">Chromera velia CCMP2878</name>
    <dbReference type="NCBI Taxonomy" id="1169474"/>
    <lineage>
        <taxon>Eukaryota</taxon>
        <taxon>Sar</taxon>
        <taxon>Alveolata</taxon>
        <taxon>Colpodellida</taxon>
        <taxon>Chromeraceae</taxon>
        <taxon>Chromera</taxon>
    </lineage>
</organism>
<name>A0A0G4HEG1_9ALVE</name>
<feature type="chain" id="PRO_5005191369" evidence="2">
    <location>
        <begin position="23"/>
        <end position="223"/>
    </location>
</feature>
<dbReference type="AlphaFoldDB" id="A0A0G4HEG1"/>
<evidence type="ECO:0000313" key="3">
    <source>
        <dbReference type="EMBL" id="CEM42287.1"/>
    </source>
</evidence>
<feature type="compositionally biased region" description="Low complexity" evidence="1">
    <location>
        <begin position="201"/>
        <end position="223"/>
    </location>
</feature>
<reference evidence="3" key="1">
    <citation type="submission" date="2014-11" db="EMBL/GenBank/DDBJ databases">
        <authorList>
            <person name="Otto D Thomas"/>
            <person name="Naeem Raeece"/>
        </authorList>
    </citation>
    <scope>NUCLEOTIDE SEQUENCE</scope>
</reference>